<comment type="caution">
    <text evidence="9">The sequence shown here is derived from an EMBL/GenBank/DDBJ whole genome shotgun (WGS) entry which is preliminary data.</text>
</comment>
<name>A0A6N6W4X8_9BURK</name>
<evidence type="ECO:0000259" key="8">
    <source>
        <dbReference type="PROSITE" id="PS50850"/>
    </source>
</evidence>
<feature type="transmembrane region" description="Helical" evidence="7">
    <location>
        <begin position="383"/>
        <end position="402"/>
    </location>
</feature>
<dbReference type="SUPFAM" id="SSF103473">
    <property type="entry name" value="MFS general substrate transporter"/>
    <property type="match status" value="1"/>
</dbReference>
<feature type="transmembrane region" description="Helical" evidence="7">
    <location>
        <begin position="91"/>
        <end position="112"/>
    </location>
</feature>
<dbReference type="Gene3D" id="1.20.1250.20">
    <property type="entry name" value="MFS general substrate transporter like domains"/>
    <property type="match status" value="2"/>
</dbReference>
<keyword evidence="4 7" id="KW-0812">Transmembrane</keyword>
<feature type="transmembrane region" description="Helical" evidence="7">
    <location>
        <begin position="248"/>
        <end position="273"/>
    </location>
</feature>
<evidence type="ECO:0000256" key="1">
    <source>
        <dbReference type="ARBA" id="ARBA00004651"/>
    </source>
</evidence>
<dbReference type="PANTHER" id="PTHR43045">
    <property type="entry name" value="SHIKIMATE TRANSPORTER"/>
    <property type="match status" value="1"/>
</dbReference>
<dbReference type="AlphaFoldDB" id="A0A6N6W4X8"/>
<dbReference type="RefSeq" id="WP_154566411.1">
    <property type="nucleotide sequence ID" value="NZ_VOSW01000104.1"/>
</dbReference>
<sequence length="453" mass="48455">MSTRADKREKLSPMARRALGAGIVGTLIEWYDYGLYGAASALILPKLFFPSSDPETATLAAFATFAVGFFARPVGGLLIANFGDRYGRKPVLVATLILMGLATTLMGLLPTFERAGHWAIVLLVILRMLQGAGAGAELAGAMTLVAEYAPPSRRAFVTAIPNGAASGGALLSTLAFLAVASMPEQTLLSWGWRVPFLLSAILFLVALFIRHRIEESPEFARAHQAAIERNAKSRVPLFELVKSKPRTIVLGMLSGTALNVVFYVLVAFSMSYMTTRLGISRSDSLVAMAVTTLVGFASAPIMGNIADHIGPGNSYRIGAFMLVVAGFPLLIAMQSANLLIITSAMALCAFFVYGPIIAGQGAFLSNLFPTELRFTGIAVTREFNSIFVAGPTPFIAAYLVQVQNGKPWLVSTYMCVGGLISVISISLLMRDARHTSALSQKQKAKAEFQSTNR</sequence>
<dbReference type="GO" id="GO:0022857">
    <property type="term" value="F:transmembrane transporter activity"/>
    <property type="evidence" value="ECO:0007669"/>
    <property type="project" value="InterPro"/>
</dbReference>
<gene>
    <name evidence="9" type="ORF">FSO04_36840</name>
</gene>
<comment type="subcellular location">
    <subcellularLocation>
        <location evidence="1">Cell membrane</location>
        <topology evidence="1">Multi-pass membrane protein</topology>
    </subcellularLocation>
</comment>
<keyword evidence="2" id="KW-0813">Transport</keyword>
<dbReference type="InterPro" id="IPR005829">
    <property type="entry name" value="Sugar_transporter_CS"/>
</dbReference>
<evidence type="ECO:0000313" key="9">
    <source>
        <dbReference type="EMBL" id="KAE8754958.1"/>
    </source>
</evidence>
<keyword evidence="5 7" id="KW-1133">Transmembrane helix</keyword>
<organism evidence="9 10">
    <name type="scientific">Paraburkholderia madseniana</name>
    <dbReference type="NCBI Taxonomy" id="2599607"/>
    <lineage>
        <taxon>Bacteria</taxon>
        <taxon>Pseudomonadati</taxon>
        <taxon>Pseudomonadota</taxon>
        <taxon>Betaproteobacteria</taxon>
        <taxon>Burkholderiales</taxon>
        <taxon>Burkholderiaceae</taxon>
        <taxon>Paraburkholderia</taxon>
    </lineage>
</organism>
<keyword evidence="6 7" id="KW-0472">Membrane</keyword>
<evidence type="ECO:0000256" key="6">
    <source>
        <dbReference type="ARBA" id="ARBA00023136"/>
    </source>
</evidence>
<reference evidence="9 10" key="1">
    <citation type="journal article" date="2020" name="Int. J. Syst. Evol. Microbiol.">
        <title>Paraburkholderia madseniana sp. nov., a phenolic acid-degrading bacterium isolated from acidic forest soil.</title>
        <authorList>
            <person name="Wilhelm R.C."/>
            <person name="Murphy S.J.L."/>
            <person name="Feriancek N.M."/>
            <person name="Karasz D.C."/>
            <person name="DeRito C.M."/>
            <person name="Newman J.D."/>
            <person name="Buckley D.H."/>
        </authorList>
    </citation>
    <scope>NUCLEOTIDE SEQUENCE [LARGE SCALE GENOMIC DNA]</scope>
    <source>
        <strain evidence="9 10">RP11</strain>
    </source>
</reference>
<feature type="transmembrane region" description="Helical" evidence="7">
    <location>
        <begin position="408"/>
        <end position="429"/>
    </location>
</feature>
<dbReference type="GO" id="GO:0005886">
    <property type="term" value="C:plasma membrane"/>
    <property type="evidence" value="ECO:0007669"/>
    <property type="project" value="UniProtKB-SubCell"/>
</dbReference>
<feature type="transmembrane region" description="Helical" evidence="7">
    <location>
        <begin position="190"/>
        <end position="209"/>
    </location>
</feature>
<dbReference type="InterPro" id="IPR036259">
    <property type="entry name" value="MFS_trans_sf"/>
</dbReference>
<dbReference type="OrthoDB" id="6766492at2"/>
<feature type="transmembrane region" description="Helical" evidence="7">
    <location>
        <begin position="118"/>
        <end position="144"/>
    </location>
</feature>
<evidence type="ECO:0000256" key="5">
    <source>
        <dbReference type="ARBA" id="ARBA00022989"/>
    </source>
</evidence>
<dbReference type="PROSITE" id="PS00217">
    <property type="entry name" value="SUGAR_TRANSPORT_2"/>
    <property type="match status" value="1"/>
</dbReference>
<dbReference type="PROSITE" id="PS50850">
    <property type="entry name" value="MFS"/>
    <property type="match status" value="1"/>
</dbReference>
<feature type="transmembrane region" description="Helical" evidence="7">
    <location>
        <begin position="56"/>
        <end position="79"/>
    </location>
</feature>
<accession>A0A6N6W4X8</accession>
<dbReference type="Pfam" id="PF07690">
    <property type="entry name" value="MFS_1"/>
    <property type="match status" value="1"/>
</dbReference>
<evidence type="ECO:0000256" key="4">
    <source>
        <dbReference type="ARBA" id="ARBA00022692"/>
    </source>
</evidence>
<feature type="transmembrane region" description="Helical" evidence="7">
    <location>
        <begin position="339"/>
        <end position="363"/>
    </location>
</feature>
<feature type="domain" description="Major facilitator superfamily (MFS) profile" evidence="8">
    <location>
        <begin position="18"/>
        <end position="433"/>
    </location>
</feature>
<dbReference type="InterPro" id="IPR020846">
    <property type="entry name" value="MFS_dom"/>
</dbReference>
<evidence type="ECO:0000256" key="2">
    <source>
        <dbReference type="ARBA" id="ARBA00022448"/>
    </source>
</evidence>
<protein>
    <submittedName>
        <fullName evidence="9">MFS transporter</fullName>
    </submittedName>
</protein>
<dbReference type="EMBL" id="VOSW01000104">
    <property type="protein sequence ID" value="KAE8754958.1"/>
    <property type="molecule type" value="Genomic_DNA"/>
</dbReference>
<dbReference type="Proteomes" id="UP000463700">
    <property type="component" value="Unassembled WGS sequence"/>
</dbReference>
<feature type="transmembrane region" description="Helical" evidence="7">
    <location>
        <begin position="285"/>
        <end position="303"/>
    </location>
</feature>
<feature type="transmembrane region" description="Helical" evidence="7">
    <location>
        <begin position="21"/>
        <end position="44"/>
    </location>
</feature>
<keyword evidence="3" id="KW-1003">Cell membrane</keyword>
<evidence type="ECO:0000313" key="10">
    <source>
        <dbReference type="Proteomes" id="UP000463700"/>
    </source>
</evidence>
<feature type="transmembrane region" description="Helical" evidence="7">
    <location>
        <begin position="315"/>
        <end position="333"/>
    </location>
</feature>
<dbReference type="InterPro" id="IPR011701">
    <property type="entry name" value="MFS"/>
</dbReference>
<dbReference type="PANTHER" id="PTHR43045:SF1">
    <property type="entry name" value="SHIKIMATE TRANSPORTER"/>
    <property type="match status" value="1"/>
</dbReference>
<proteinExistence type="predicted"/>
<evidence type="ECO:0000256" key="7">
    <source>
        <dbReference type="SAM" id="Phobius"/>
    </source>
</evidence>
<feature type="transmembrane region" description="Helical" evidence="7">
    <location>
        <begin position="156"/>
        <end position="178"/>
    </location>
</feature>
<evidence type="ECO:0000256" key="3">
    <source>
        <dbReference type="ARBA" id="ARBA00022475"/>
    </source>
</evidence>